<evidence type="ECO:0000313" key="2">
    <source>
        <dbReference type="EMBL" id="KFF41580.1"/>
    </source>
</evidence>
<dbReference type="Proteomes" id="UP000028922">
    <property type="component" value="Unassembled WGS sequence"/>
</dbReference>
<name>A0A086CHB6_9CHRO</name>
<dbReference type="Pfam" id="PF09353">
    <property type="entry name" value="DUF1995"/>
    <property type="match status" value="1"/>
</dbReference>
<organism evidence="2 3">
    <name type="scientific">Candidatus Atelocyanobacterium thalassa isolate SIO64986</name>
    <dbReference type="NCBI Taxonomy" id="1527444"/>
    <lineage>
        <taxon>Bacteria</taxon>
        <taxon>Bacillati</taxon>
        <taxon>Cyanobacteriota</taxon>
        <taxon>Cyanophyceae</taxon>
        <taxon>Oscillatoriophycideae</taxon>
        <taxon>Chroococcales</taxon>
        <taxon>Aphanothecaceae</taxon>
        <taxon>Candidatus Atelocyanobacterium</taxon>
        <taxon>Candidatus Atelocyanobacterium thalassae</taxon>
    </lineage>
</organism>
<dbReference type="InterPro" id="IPR018962">
    <property type="entry name" value="DUF1995"/>
</dbReference>
<dbReference type="STRING" id="1527444.ucyna2_00651"/>
<feature type="non-terminal residue" evidence="2">
    <location>
        <position position="1"/>
    </location>
</feature>
<dbReference type="InterPro" id="IPR053021">
    <property type="entry name" value="Chloroplast_ADK"/>
</dbReference>
<evidence type="ECO:0000259" key="1">
    <source>
        <dbReference type="Pfam" id="PF09353"/>
    </source>
</evidence>
<feature type="domain" description="DUF1995" evidence="1">
    <location>
        <begin position="2"/>
        <end position="162"/>
    </location>
</feature>
<reference evidence="2 3" key="1">
    <citation type="submission" date="2014-08" db="EMBL/GenBank/DDBJ databases">
        <title>Comparative genomics reveals surprising divergence of two closely related strains of uncultivated UCYN-A cyanobacteria.</title>
        <authorList>
            <person name="Bombar D."/>
            <person name="Heller P."/>
            <person name="Sanchez-Baracaldo P."/>
            <person name="Carter B.J."/>
            <person name="Zert J.P."/>
        </authorList>
    </citation>
    <scope>NUCLEOTIDE SEQUENCE [LARGE SCALE GENOMIC DNA]</scope>
</reference>
<dbReference type="PANTHER" id="PTHR35509">
    <property type="entry name" value="DOMAIN PROTEIN, PUTATIVE (DUF1995)-RELATED"/>
    <property type="match status" value="1"/>
</dbReference>
<dbReference type="AlphaFoldDB" id="A0A086CHB6"/>
<gene>
    <name evidence="2" type="ORF">ucyna2_00651</name>
</gene>
<accession>A0A086CHB6</accession>
<protein>
    <recommendedName>
        <fullName evidence="1">DUF1995 domain-containing protein</fullName>
    </recommendedName>
</protein>
<evidence type="ECO:0000313" key="3">
    <source>
        <dbReference type="Proteomes" id="UP000028922"/>
    </source>
</evidence>
<dbReference type="eggNOG" id="ENOG502Z8MN">
    <property type="taxonomic scope" value="Bacteria"/>
</dbReference>
<proteinExistence type="predicted"/>
<sequence>LEFISIFENKESGLKVFFPDTGSAALARRDWGKTIFEISDLGNRGITIENKLLETDQILLLVAPSFTEIGAIEELCSLADNRPIIFLIPQFEDMSIVGIGYVAREIQKRFLNTLESVYYFHPLDEFLIVHSYCSPWYTYSRKEESYQLINKKNHKPSQEDLESLIVNEVTASNHNVSQLSRTGFLTEIQRFMNFLSK</sequence>
<dbReference type="EMBL" id="JPSP01000005">
    <property type="protein sequence ID" value="KFF41580.1"/>
    <property type="molecule type" value="Genomic_DNA"/>
</dbReference>
<dbReference type="PANTHER" id="PTHR35509:SF1">
    <property type="entry name" value="DOMAIN PROTEIN, PUTATIVE (DUF1995)-RELATED"/>
    <property type="match status" value="1"/>
</dbReference>
<comment type="caution">
    <text evidence="2">The sequence shown here is derived from an EMBL/GenBank/DDBJ whole genome shotgun (WGS) entry which is preliminary data.</text>
</comment>